<dbReference type="PROSITE" id="PS51012">
    <property type="entry name" value="ABC_TM2"/>
    <property type="match status" value="1"/>
</dbReference>
<organism evidence="10 11">
    <name type="scientific">Shewanella yunxiaonensis</name>
    <dbReference type="NCBI Taxonomy" id="2829809"/>
    <lineage>
        <taxon>Bacteria</taxon>
        <taxon>Pseudomonadati</taxon>
        <taxon>Pseudomonadota</taxon>
        <taxon>Gammaproteobacteria</taxon>
        <taxon>Alteromonadales</taxon>
        <taxon>Shewanellaceae</taxon>
        <taxon>Shewanella</taxon>
    </lineage>
</organism>
<feature type="transmembrane region" description="Helical" evidence="8">
    <location>
        <begin position="258"/>
        <end position="282"/>
    </location>
</feature>
<dbReference type="Gene3D" id="3.40.1710.10">
    <property type="entry name" value="abc type-2 transporter like domain"/>
    <property type="match status" value="1"/>
</dbReference>
<feature type="transmembrane region" description="Helical" evidence="8">
    <location>
        <begin position="289"/>
        <end position="307"/>
    </location>
</feature>
<evidence type="ECO:0000313" key="11">
    <source>
        <dbReference type="Proteomes" id="UP000679575"/>
    </source>
</evidence>
<evidence type="ECO:0000256" key="4">
    <source>
        <dbReference type="ARBA" id="ARBA00022475"/>
    </source>
</evidence>
<keyword evidence="7 8" id="KW-0472">Membrane</keyword>
<feature type="transmembrane region" description="Helical" evidence="8">
    <location>
        <begin position="176"/>
        <end position="201"/>
    </location>
</feature>
<keyword evidence="3" id="KW-0813">Transport</keyword>
<feature type="transmembrane region" description="Helical" evidence="8">
    <location>
        <begin position="350"/>
        <end position="368"/>
    </location>
</feature>
<evidence type="ECO:0000256" key="2">
    <source>
        <dbReference type="ARBA" id="ARBA00007783"/>
    </source>
</evidence>
<reference evidence="10 11" key="1">
    <citation type="submission" date="2021-04" db="EMBL/GenBank/DDBJ databases">
        <title>Novel species identification of genus Shewanella.</title>
        <authorList>
            <person name="Liu G."/>
        </authorList>
    </citation>
    <scope>NUCLEOTIDE SEQUENCE [LARGE SCALE GENOMIC DNA]</scope>
    <source>
        <strain evidence="10 11">FJAT-54481</strain>
    </source>
</reference>
<feature type="transmembrane region" description="Helical" evidence="8">
    <location>
        <begin position="222"/>
        <end position="246"/>
    </location>
</feature>
<dbReference type="PANTHER" id="PTHR30294">
    <property type="entry name" value="MEMBRANE COMPONENT OF ABC TRANSPORTER YHHJ-RELATED"/>
    <property type="match status" value="1"/>
</dbReference>
<evidence type="ECO:0000313" key="10">
    <source>
        <dbReference type="EMBL" id="QUN05744.1"/>
    </source>
</evidence>
<protein>
    <submittedName>
        <fullName evidence="10">ABC transporter permease</fullName>
    </submittedName>
</protein>
<proteinExistence type="inferred from homology"/>
<dbReference type="Pfam" id="PF12698">
    <property type="entry name" value="ABC2_membrane_3"/>
    <property type="match status" value="1"/>
</dbReference>
<dbReference type="EMBL" id="CP073587">
    <property type="protein sequence ID" value="QUN05744.1"/>
    <property type="molecule type" value="Genomic_DNA"/>
</dbReference>
<dbReference type="InterPro" id="IPR047817">
    <property type="entry name" value="ABC2_TM_bact-type"/>
</dbReference>
<evidence type="ECO:0000256" key="1">
    <source>
        <dbReference type="ARBA" id="ARBA00004651"/>
    </source>
</evidence>
<evidence type="ECO:0000256" key="7">
    <source>
        <dbReference type="ARBA" id="ARBA00023136"/>
    </source>
</evidence>
<dbReference type="RefSeq" id="WP_212594771.1">
    <property type="nucleotide sequence ID" value="NZ_CP073587.1"/>
</dbReference>
<dbReference type="InterPro" id="IPR051449">
    <property type="entry name" value="ABC-2_transporter_component"/>
</dbReference>
<evidence type="ECO:0000256" key="5">
    <source>
        <dbReference type="ARBA" id="ARBA00022692"/>
    </source>
</evidence>
<feature type="transmembrane region" description="Helical" evidence="8">
    <location>
        <begin position="319"/>
        <end position="338"/>
    </location>
</feature>
<dbReference type="PANTHER" id="PTHR30294:SF47">
    <property type="entry name" value="INNER MEMBRANE TRANSPORT PERMEASE YHHJ"/>
    <property type="match status" value="1"/>
</dbReference>
<gene>
    <name evidence="10" type="ORF">KDN34_16440</name>
</gene>
<name>A0ABX7YSW7_9GAMM</name>
<feature type="transmembrane region" description="Helical" evidence="8">
    <location>
        <begin position="20"/>
        <end position="40"/>
    </location>
</feature>
<accession>A0ABX7YSW7</accession>
<evidence type="ECO:0000256" key="8">
    <source>
        <dbReference type="SAM" id="Phobius"/>
    </source>
</evidence>
<dbReference type="Proteomes" id="UP000679575">
    <property type="component" value="Chromosome"/>
</dbReference>
<keyword evidence="4" id="KW-1003">Cell membrane</keyword>
<keyword evidence="5 8" id="KW-0812">Transmembrane</keyword>
<feature type="domain" description="ABC transmembrane type-2" evidence="9">
    <location>
        <begin position="135"/>
        <end position="371"/>
    </location>
</feature>
<evidence type="ECO:0000256" key="6">
    <source>
        <dbReference type="ARBA" id="ARBA00022989"/>
    </source>
</evidence>
<keyword evidence="6 8" id="KW-1133">Transmembrane helix</keyword>
<comment type="similarity">
    <text evidence="2">Belongs to the ABC-2 integral membrane protein family.</text>
</comment>
<dbReference type="InterPro" id="IPR013525">
    <property type="entry name" value="ABC2_TM"/>
</dbReference>
<evidence type="ECO:0000259" key="9">
    <source>
        <dbReference type="PROSITE" id="PS51012"/>
    </source>
</evidence>
<sequence>MDRISGRHIFHLGVKELQCILRDPIMLFLIIVSFTFSVYIEGKSMPETLNKAAIAVVDDDNSPLSRQLIDAFYPPYFLPPIAITLAQMDQRMDAGMDTFALHIPTGFERDVLAGHNVTVQLNVDATRMSQAFTGSGYIQAIITAEVTEYRQRFRHDNIMPVELVLHARFNPELNSVWFASVMELVSNITMLAIILAGAALIREREHGTLEHLLVMPVTPLEIMLSKVWAMALIVMLASGFSLIAVVQGVLGVPIAGSLLLFFAIVALNVFAATAMGIFLGSVARSMPQFGLLMFLVLLPLQILSGAMTPFENMAAPVQWVMRLAPTTYFVSLSQAILYRGAGFAMLWPDILIISIIGTVLFYIALVRLRKSLSMME</sequence>
<comment type="subcellular location">
    <subcellularLocation>
        <location evidence="1">Cell membrane</location>
        <topology evidence="1">Multi-pass membrane protein</topology>
    </subcellularLocation>
</comment>
<keyword evidence="11" id="KW-1185">Reference proteome</keyword>
<evidence type="ECO:0000256" key="3">
    <source>
        <dbReference type="ARBA" id="ARBA00022448"/>
    </source>
</evidence>